<keyword evidence="1" id="KW-0812">Transmembrane</keyword>
<feature type="transmembrane region" description="Helical" evidence="1">
    <location>
        <begin position="262"/>
        <end position="293"/>
    </location>
</feature>
<feature type="domain" description="DUF4401" evidence="2">
    <location>
        <begin position="30"/>
        <end position="346"/>
    </location>
</feature>
<gene>
    <name evidence="3" type="ordered locus">Gbem_1713</name>
</gene>
<dbReference type="RefSeq" id="WP_012530145.1">
    <property type="nucleotide sequence ID" value="NC_011146.1"/>
</dbReference>
<name>B5E9I7_CITBB</name>
<feature type="transmembrane region" description="Helical" evidence="1">
    <location>
        <begin position="299"/>
        <end position="317"/>
    </location>
</feature>
<feature type="transmembrane region" description="Helical" evidence="1">
    <location>
        <begin position="151"/>
        <end position="177"/>
    </location>
</feature>
<reference evidence="3 4" key="1">
    <citation type="submission" date="2008-07" db="EMBL/GenBank/DDBJ databases">
        <title>Complete sequence of Geobacter bemidjiensis BEM.</title>
        <authorList>
            <consortium name="US DOE Joint Genome Institute"/>
            <person name="Lucas S."/>
            <person name="Copeland A."/>
            <person name="Lapidus A."/>
            <person name="Glavina del Rio T."/>
            <person name="Dalin E."/>
            <person name="Tice H."/>
            <person name="Bruce D."/>
            <person name="Goodwin L."/>
            <person name="Pitluck S."/>
            <person name="Kiss H."/>
            <person name="Brettin T."/>
            <person name="Detter J.C."/>
            <person name="Han C."/>
            <person name="Kuske C.R."/>
            <person name="Schmutz J."/>
            <person name="Larimer F."/>
            <person name="Land M."/>
            <person name="Hauser L."/>
            <person name="Kyrpides N."/>
            <person name="Lykidis A."/>
            <person name="Lovley D."/>
            <person name="Richardson P."/>
        </authorList>
    </citation>
    <scope>NUCLEOTIDE SEQUENCE [LARGE SCALE GENOMIC DNA]</scope>
    <source>
        <strain evidence="4">ATCC BAA-1014 / DSM 16622 / JCM 12645 / Bem</strain>
    </source>
</reference>
<feature type="transmembrane region" description="Helical" evidence="1">
    <location>
        <begin position="64"/>
        <end position="83"/>
    </location>
</feature>
<dbReference type="InterPro" id="IPR025513">
    <property type="entry name" value="DUF4401"/>
</dbReference>
<feature type="transmembrane region" description="Helical" evidence="1">
    <location>
        <begin position="329"/>
        <end position="348"/>
    </location>
</feature>
<feature type="transmembrane region" description="Helical" evidence="1">
    <location>
        <begin position="189"/>
        <end position="210"/>
    </location>
</feature>
<feature type="transmembrane region" description="Helical" evidence="1">
    <location>
        <begin position="233"/>
        <end position="250"/>
    </location>
</feature>
<protein>
    <recommendedName>
        <fullName evidence="2">DUF4401 domain-containing protein</fullName>
    </recommendedName>
</protein>
<dbReference type="OrthoDB" id="8527955at2"/>
<dbReference type="STRING" id="404380.Gbem_1713"/>
<reference evidence="3 4" key="2">
    <citation type="journal article" date="2010" name="BMC Genomics">
        <title>The genome of Geobacter bemidjiensis, exemplar for the subsurface clade of Geobacter species that predominate in Fe(III)-reducing subsurface environments.</title>
        <authorList>
            <person name="Aklujkar M."/>
            <person name="Young N.D."/>
            <person name="Holmes D."/>
            <person name="Chavan M."/>
            <person name="Risso C."/>
            <person name="Kiss H.E."/>
            <person name="Han C.S."/>
            <person name="Land M.L."/>
            <person name="Lovley D.R."/>
        </authorList>
    </citation>
    <scope>NUCLEOTIDE SEQUENCE [LARGE SCALE GENOMIC DNA]</scope>
    <source>
        <strain evidence="4">ATCC BAA-1014 / DSM 16622 / JCM 12645 / Bem</strain>
    </source>
</reference>
<dbReference type="KEGG" id="gbm:Gbem_1713"/>
<evidence type="ECO:0000259" key="2">
    <source>
        <dbReference type="Pfam" id="PF14351"/>
    </source>
</evidence>
<evidence type="ECO:0000313" key="4">
    <source>
        <dbReference type="Proteomes" id="UP000008825"/>
    </source>
</evidence>
<accession>B5E9I7</accession>
<dbReference type="Pfam" id="PF14351">
    <property type="entry name" value="DUF4401"/>
    <property type="match status" value="1"/>
</dbReference>
<evidence type="ECO:0000256" key="1">
    <source>
        <dbReference type="SAM" id="Phobius"/>
    </source>
</evidence>
<keyword evidence="1" id="KW-1133">Transmembrane helix</keyword>
<feature type="transmembrane region" description="Helical" evidence="1">
    <location>
        <begin position="117"/>
        <end position="139"/>
    </location>
</feature>
<feature type="transmembrane region" description="Helical" evidence="1">
    <location>
        <begin position="89"/>
        <end position="110"/>
    </location>
</feature>
<dbReference type="EMBL" id="CP001124">
    <property type="protein sequence ID" value="ACH38729.1"/>
    <property type="molecule type" value="Genomic_DNA"/>
</dbReference>
<sequence length="357" mass="37827">MKIAARFELWERLRQARLVTGDLLSAPSSTWYIRAMLGFAGWIGAWFILGFVGTSFAMVMRSAGAASFAAILCCGGAYAIFRLPSKGDFAGQFGLAVGLAGQALFAVAIFKELSPSISLGCFIFFCVEALLTVLMPNFMHRIFTTVAAVAALFYASVQAGLHGVVLSIVAAACAVVWRGEMRLAARAELWQPVGYGLALGVLQLAAYSAAGEAMLSGLHHGEADWLQRHGNDVGTALVAVIFLAVTVQILKELDIEVSGKEGIAIVSCMALIMAASFPTHGLAAAALILILGFAGGNRVLFGLGLMAVASFLSHYYYQMRETLLIKSMILAATGTLLLVARWGLLRLIPAKGGRQDA</sequence>
<evidence type="ECO:0000313" key="3">
    <source>
        <dbReference type="EMBL" id="ACH38729.1"/>
    </source>
</evidence>
<feature type="transmembrane region" description="Helical" evidence="1">
    <location>
        <begin position="31"/>
        <end position="52"/>
    </location>
</feature>
<dbReference type="AlphaFoldDB" id="B5E9I7"/>
<keyword evidence="1" id="KW-0472">Membrane</keyword>
<organism evidence="3 4">
    <name type="scientific">Citrifermentans bemidjiense (strain ATCC BAA-1014 / DSM 16622 / JCM 12645 / Bem)</name>
    <name type="common">Geobacter bemidjiensis</name>
    <dbReference type="NCBI Taxonomy" id="404380"/>
    <lineage>
        <taxon>Bacteria</taxon>
        <taxon>Pseudomonadati</taxon>
        <taxon>Thermodesulfobacteriota</taxon>
        <taxon>Desulfuromonadia</taxon>
        <taxon>Geobacterales</taxon>
        <taxon>Geobacteraceae</taxon>
        <taxon>Citrifermentans</taxon>
    </lineage>
</organism>
<dbReference type="HOGENOM" id="CLU_064265_0_0_7"/>
<dbReference type="eggNOG" id="ENOG5031IJS">
    <property type="taxonomic scope" value="Bacteria"/>
</dbReference>
<keyword evidence="4" id="KW-1185">Reference proteome</keyword>
<proteinExistence type="predicted"/>
<dbReference type="Proteomes" id="UP000008825">
    <property type="component" value="Chromosome"/>
</dbReference>